<proteinExistence type="predicted"/>
<name>A0ABU0L5L3_9BACL</name>
<gene>
    <name evidence="1" type="ORF">QOZ95_004779</name>
</gene>
<accession>A0ABU0L5L3</accession>
<comment type="caution">
    <text evidence="1">The sequence shown here is derived from an EMBL/GenBank/DDBJ whole genome shotgun (WGS) entry which is preliminary data.</text>
</comment>
<dbReference type="EMBL" id="JAUSWA010000039">
    <property type="protein sequence ID" value="MDQ0496589.1"/>
    <property type="molecule type" value="Genomic_DNA"/>
</dbReference>
<organism evidence="1 2">
    <name type="scientific">Paenibacillus brasilensis</name>
    <dbReference type="NCBI Taxonomy" id="128574"/>
    <lineage>
        <taxon>Bacteria</taxon>
        <taxon>Bacillati</taxon>
        <taxon>Bacillota</taxon>
        <taxon>Bacilli</taxon>
        <taxon>Bacillales</taxon>
        <taxon>Paenibacillaceae</taxon>
        <taxon>Paenibacillus</taxon>
    </lineage>
</organism>
<reference evidence="1 2" key="1">
    <citation type="submission" date="2023-07" db="EMBL/GenBank/DDBJ databases">
        <title>Genomic Encyclopedia of Type Strains, Phase IV (KMG-IV): sequencing the most valuable type-strain genomes for metagenomic binning, comparative biology and taxonomic classification.</title>
        <authorList>
            <person name="Goeker M."/>
        </authorList>
    </citation>
    <scope>NUCLEOTIDE SEQUENCE [LARGE SCALE GENOMIC DNA]</scope>
    <source>
        <strain evidence="1 2">DSM 14914</strain>
    </source>
</reference>
<evidence type="ECO:0000313" key="1">
    <source>
        <dbReference type="EMBL" id="MDQ0496589.1"/>
    </source>
</evidence>
<keyword evidence="2" id="KW-1185">Reference proteome</keyword>
<protein>
    <submittedName>
        <fullName evidence="1">Uncharacterized protein</fullName>
    </submittedName>
</protein>
<sequence>MFTMSIFFLLVTLILKKQEEIKINYKELYNLHIQLLNVYEKNREFLIKGCSDAYFANSYRNSIFSI</sequence>
<dbReference type="Proteomes" id="UP001242811">
    <property type="component" value="Unassembled WGS sequence"/>
</dbReference>
<evidence type="ECO:0000313" key="2">
    <source>
        <dbReference type="Proteomes" id="UP001242811"/>
    </source>
</evidence>